<organism evidence="6 7">
    <name type="scientific">Christensenella hongkongensis</name>
    <dbReference type="NCBI Taxonomy" id="270498"/>
    <lineage>
        <taxon>Bacteria</taxon>
        <taxon>Bacillati</taxon>
        <taxon>Bacillota</taxon>
        <taxon>Clostridia</taxon>
        <taxon>Christensenellales</taxon>
        <taxon>Christensenellaceae</taxon>
        <taxon>Christensenella</taxon>
    </lineage>
</organism>
<dbReference type="PROSITE" id="PS51918">
    <property type="entry name" value="RADICAL_SAM"/>
    <property type="match status" value="1"/>
</dbReference>
<dbReference type="Gene3D" id="3.20.20.70">
    <property type="entry name" value="Aldolase class I"/>
    <property type="match status" value="1"/>
</dbReference>
<proteinExistence type="predicted"/>
<dbReference type="SUPFAM" id="SSF102114">
    <property type="entry name" value="Radical SAM enzymes"/>
    <property type="match status" value="1"/>
</dbReference>
<protein>
    <submittedName>
        <fullName evidence="6">Radical SAM</fullName>
    </submittedName>
</protein>
<dbReference type="SFLD" id="SFLDG01067">
    <property type="entry name" value="SPASM/twitch_domain_containing"/>
    <property type="match status" value="1"/>
</dbReference>
<dbReference type="PANTHER" id="PTHR43524:SF1">
    <property type="entry name" value="RADICAL SAM SUPERFAMILY PROTEIN"/>
    <property type="match status" value="1"/>
</dbReference>
<evidence type="ECO:0000256" key="2">
    <source>
        <dbReference type="ARBA" id="ARBA00022723"/>
    </source>
</evidence>
<evidence type="ECO:0000313" key="7">
    <source>
        <dbReference type="Proteomes" id="UP000034076"/>
    </source>
</evidence>
<dbReference type="InterPro" id="IPR058240">
    <property type="entry name" value="rSAM_sf"/>
</dbReference>
<evidence type="ECO:0000313" key="6">
    <source>
        <dbReference type="EMBL" id="KKI49774.1"/>
    </source>
</evidence>
<reference evidence="6 7" key="1">
    <citation type="submission" date="2015-04" db="EMBL/GenBank/DDBJ databases">
        <title>Draft genome sequence of bacteremic isolate Catabacter hongkongensis type strain HKU16T.</title>
        <authorList>
            <person name="Lau S.K."/>
            <person name="Teng J.L."/>
            <person name="Huang Y."/>
            <person name="Curreem S.O."/>
            <person name="Tsui S.K."/>
            <person name="Woo P.C."/>
        </authorList>
    </citation>
    <scope>NUCLEOTIDE SEQUENCE [LARGE SCALE GENOMIC DNA]</scope>
    <source>
        <strain evidence="6 7">HKU16</strain>
    </source>
</reference>
<dbReference type="GO" id="GO:0051536">
    <property type="term" value="F:iron-sulfur cluster binding"/>
    <property type="evidence" value="ECO:0007669"/>
    <property type="project" value="UniProtKB-KW"/>
</dbReference>
<dbReference type="GO" id="GO:0046872">
    <property type="term" value="F:metal ion binding"/>
    <property type="evidence" value="ECO:0007669"/>
    <property type="project" value="UniProtKB-KW"/>
</dbReference>
<evidence type="ECO:0000259" key="5">
    <source>
        <dbReference type="PROSITE" id="PS51918"/>
    </source>
</evidence>
<dbReference type="STRING" id="270498.CHK_2795"/>
<comment type="caution">
    <text evidence="6">The sequence shown here is derived from an EMBL/GenBank/DDBJ whole genome shotgun (WGS) entry which is preliminary data.</text>
</comment>
<sequence>MDLNRFMNQGIAQLVKSAGRYYLNNPKGIAFLAKIAPEIKKSAKRRQRNEETGLHVPPLIIASIASRCNLHCAGCYSRATGACSEHTEEEMTAAQWEKILREVSGLGVTFVLLAGGEPLMRRDVMEVAASFRNIVFPVFTNATMMDQEYFALFEQNRNFIPVFSIEGGKEMTDKRRGEGAYEVVHDVMWHFKKKKMLFGASVTVTKENMDSVVNDDYVQSLRNDGCGVLFFVEYVPIEAGTEHLMLDKFDIEHMQEKVERFKQGFDDMIFVSFPGDEEMMGGCLASGRGFFHINANGGAEPCPFSPYSKLNLKTDSIETVLRSGFFGELRKIAADAEHHGGCTLFDHEREVAALLNGERDF</sequence>
<evidence type="ECO:0000256" key="3">
    <source>
        <dbReference type="ARBA" id="ARBA00023004"/>
    </source>
</evidence>
<dbReference type="Pfam" id="PF04055">
    <property type="entry name" value="Radical_SAM"/>
    <property type="match status" value="1"/>
</dbReference>
<dbReference type="InterPro" id="IPR007197">
    <property type="entry name" value="rSAM"/>
</dbReference>
<keyword evidence="1" id="KW-0949">S-adenosyl-L-methionine</keyword>
<keyword evidence="4" id="KW-0411">Iron-sulfur</keyword>
<name>A0A0M2NB93_9FIRM</name>
<dbReference type="Proteomes" id="UP000034076">
    <property type="component" value="Unassembled WGS sequence"/>
</dbReference>
<dbReference type="RefSeq" id="WP_046444585.1">
    <property type="nucleotide sequence ID" value="NZ_JAXDTA010000240.1"/>
</dbReference>
<dbReference type="CDD" id="cd01335">
    <property type="entry name" value="Radical_SAM"/>
    <property type="match status" value="1"/>
</dbReference>
<feature type="domain" description="Radical SAM core" evidence="5">
    <location>
        <begin position="54"/>
        <end position="266"/>
    </location>
</feature>
<dbReference type="EMBL" id="LAYJ01000123">
    <property type="protein sequence ID" value="KKI49774.1"/>
    <property type="molecule type" value="Genomic_DNA"/>
</dbReference>
<dbReference type="OrthoDB" id="9782387at2"/>
<accession>A0A0M2NB93</accession>
<dbReference type="AlphaFoldDB" id="A0A0M2NB93"/>
<gene>
    <name evidence="6" type="ORF">CHK_2795</name>
</gene>
<dbReference type="GO" id="GO:0003824">
    <property type="term" value="F:catalytic activity"/>
    <property type="evidence" value="ECO:0007669"/>
    <property type="project" value="InterPro"/>
</dbReference>
<keyword evidence="3" id="KW-0408">Iron</keyword>
<keyword evidence="7" id="KW-1185">Reference proteome</keyword>
<keyword evidence="2" id="KW-0479">Metal-binding</keyword>
<evidence type="ECO:0000256" key="1">
    <source>
        <dbReference type="ARBA" id="ARBA00022691"/>
    </source>
</evidence>
<dbReference type="InterPro" id="IPR013785">
    <property type="entry name" value="Aldolase_TIM"/>
</dbReference>
<dbReference type="PATRIC" id="fig|270498.16.peg.2338"/>
<evidence type="ECO:0000256" key="4">
    <source>
        <dbReference type="ARBA" id="ARBA00023014"/>
    </source>
</evidence>
<dbReference type="SFLD" id="SFLDS00029">
    <property type="entry name" value="Radical_SAM"/>
    <property type="match status" value="1"/>
</dbReference>
<dbReference type="PANTHER" id="PTHR43524">
    <property type="entry name" value="RADICAL SAM SUPERFAMILY PROTEIN"/>
    <property type="match status" value="1"/>
</dbReference>